<accession>F1A341</accession>
<dbReference type="RefSeq" id="XP_003294085.1">
    <property type="nucleotide sequence ID" value="XM_003294037.1"/>
</dbReference>
<proteinExistence type="predicted"/>
<dbReference type="OMA" id="WYILMIT"/>
<dbReference type="Proteomes" id="UP000001064">
    <property type="component" value="Unassembled WGS sequence"/>
</dbReference>
<keyword evidence="1" id="KW-0812">Transmembrane</keyword>
<dbReference type="KEGG" id="dpp:DICPUDRAFT_84586"/>
<sequence>MIIHISLYHKYHVKIYDGINWFSPFPGFDNKFPKELSSLENFTSQEYSSIIDDINLIIKTNDIKKRRFTVYLLLSILVGLLGFFFLFGPWYVFLISSIIISFLVVFFSVKLYYSNTKLEREVKETIRDYNQKYSEKTGFRIVFKPKLRKTSTTYQYKLIIFYPFSYQQLQLIRLYNQYHQQNQSLDLPSSSSLPSSTFSNSSTASSFFNIINNGSVNANNINSNGHGGINSGGNSSLNSNFNDNINSNENFIV</sequence>
<dbReference type="InParanoid" id="F1A341"/>
<evidence type="ECO:0000313" key="2">
    <source>
        <dbReference type="EMBL" id="EGC29384.1"/>
    </source>
</evidence>
<dbReference type="AlphaFoldDB" id="F1A341"/>
<feature type="transmembrane region" description="Helical" evidence="1">
    <location>
        <begin position="68"/>
        <end position="87"/>
    </location>
</feature>
<keyword evidence="1" id="KW-0472">Membrane</keyword>
<dbReference type="VEuPathDB" id="AmoebaDB:DICPUDRAFT_84586"/>
<dbReference type="GeneID" id="10505407"/>
<feature type="transmembrane region" description="Helical" evidence="1">
    <location>
        <begin position="93"/>
        <end position="113"/>
    </location>
</feature>
<reference evidence="3" key="1">
    <citation type="journal article" date="2011" name="Genome Biol.">
        <title>Comparative genomics of the social amoebae Dictyostelium discoideum and Dictyostelium purpureum.</title>
        <authorList>
            <consortium name="US DOE Joint Genome Institute (JGI-PGF)"/>
            <person name="Sucgang R."/>
            <person name="Kuo A."/>
            <person name="Tian X."/>
            <person name="Salerno W."/>
            <person name="Parikh A."/>
            <person name="Feasley C.L."/>
            <person name="Dalin E."/>
            <person name="Tu H."/>
            <person name="Huang E."/>
            <person name="Barry K."/>
            <person name="Lindquist E."/>
            <person name="Shapiro H."/>
            <person name="Bruce D."/>
            <person name="Schmutz J."/>
            <person name="Salamov A."/>
            <person name="Fey P."/>
            <person name="Gaudet P."/>
            <person name="Anjard C."/>
            <person name="Babu M.M."/>
            <person name="Basu S."/>
            <person name="Bushmanova Y."/>
            <person name="van der Wel H."/>
            <person name="Katoh-Kurasawa M."/>
            <person name="Dinh C."/>
            <person name="Coutinho P.M."/>
            <person name="Saito T."/>
            <person name="Elias M."/>
            <person name="Schaap P."/>
            <person name="Kay R.R."/>
            <person name="Henrissat B."/>
            <person name="Eichinger L."/>
            <person name="Rivero F."/>
            <person name="Putnam N.H."/>
            <person name="West C.M."/>
            <person name="Loomis W.F."/>
            <person name="Chisholm R.L."/>
            <person name="Shaulsky G."/>
            <person name="Strassmann J.E."/>
            <person name="Queller D.C."/>
            <person name="Kuspa A."/>
            <person name="Grigoriev I.V."/>
        </authorList>
    </citation>
    <scope>NUCLEOTIDE SEQUENCE [LARGE SCALE GENOMIC DNA]</scope>
    <source>
        <strain evidence="3">QSDP1</strain>
    </source>
</reference>
<keyword evidence="1" id="KW-1133">Transmembrane helix</keyword>
<dbReference type="eggNOG" id="ENOG502RI2H">
    <property type="taxonomic scope" value="Eukaryota"/>
</dbReference>
<evidence type="ECO:0000313" key="3">
    <source>
        <dbReference type="Proteomes" id="UP000001064"/>
    </source>
</evidence>
<protein>
    <submittedName>
        <fullName evidence="2">Uncharacterized protein</fullName>
    </submittedName>
</protein>
<gene>
    <name evidence="2" type="ORF">DICPUDRAFT_84586</name>
</gene>
<name>F1A341_DICPU</name>
<dbReference type="FunCoup" id="F1A341">
    <property type="interactions" value="937"/>
</dbReference>
<keyword evidence="3" id="KW-1185">Reference proteome</keyword>
<dbReference type="OrthoDB" id="10593921at2759"/>
<dbReference type="EMBL" id="GL871439">
    <property type="protein sequence ID" value="EGC29384.1"/>
    <property type="molecule type" value="Genomic_DNA"/>
</dbReference>
<evidence type="ECO:0000256" key="1">
    <source>
        <dbReference type="SAM" id="Phobius"/>
    </source>
</evidence>
<organism evidence="2 3">
    <name type="scientific">Dictyostelium purpureum</name>
    <name type="common">Slime mold</name>
    <dbReference type="NCBI Taxonomy" id="5786"/>
    <lineage>
        <taxon>Eukaryota</taxon>
        <taxon>Amoebozoa</taxon>
        <taxon>Evosea</taxon>
        <taxon>Eumycetozoa</taxon>
        <taxon>Dictyostelia</taxon>
        <taxon>Dictyosteliales</taxon>
        <taxon>Dictyosteliaceae</taxon>
        <taxon>Dictyostelium</taxon>
    </lineage>
</organism>